<protein>
    <submittedName>
        <fullName evidence="2">Uncharacterized protein</fullName>
    </submittedName>
</protein>
<sequence length="137" mass="16235">MKLTNKICSCGNEITDNIRKKYCNECAIKQKNMRAKEIQRRRKLNLPNQCHVCDKEIPFNKHKCKQCLGYNKVCVACQIKFNTSKKHQKFCKPRCYYDFISSGLSKERKTNQDYQELSKRYEALQHSFNILEAVDKT</sequence>
<name>A0A0F9NME0_9ZZZZ</name>
<organism evidence="2">
    <name type="scientific">marine sediment metagenome</name>
    <dbReference type="NCBI Taxonomy" id="412755"/>
    <lineage>
        <taxon>unclassified sequences</taxon>
        <taxon>metagenomes</taxon>
        <taxon>ecological metagenomes</taxon>
    </lineage>
</organism>
<gene>
    <name evidence="2" type="ORF">LCGC14_1318870</name>
</gene>
<accession>A0A0F9NME0</accession>
<evidence type="ECO:0000313" key="2">
    <source>
        <dbReference type="EMBL" id="KKM82497.1"/>
    </source>
</evidence>
<proteinExistence type="predicted"/>
<evidence type="ECO:0000256" key="1">
    <source>
        <dbReference type="SAM" id="Coils"/>
    </source>
</evidence>
<dbReference type="AlphaFoldDB" id="A0A0F9NME0"/>
<dbReference type="EMBL" id="LAZR01007854">
    <property type="protein sequence ID" value="KKM82497.1"/>
    <property type="molecule type" value="Genomic_DNA"/>
</dbReference>
<keyword evidence="1" id="KW-0175">Coiled coil</keyword>
<feature type="coiled-coil region" evidence="1">
    <location>
        <begin position="107"/>
        <end position="134"/>
    </location>
</feature>
<feature type="non-terminal residue" evidence="2">
    <location>
        <position position="137"/>
    </location>
</feature>
<reference evidence="2" key="1">
    <citation type="journal article" date="2015" name="Nature">
        <title>Complex archaea that bridge the gap between prokaryotes and eukaryotes.</title>
        <authorList>
            <person name="Spang A."/>
            <person name="Saw J.H."/>
            <person name="Jorgensen S.L."/>
            <person name="Zaremba-Niedzwiedzka K."/>
            <person name="Martijn J."/>
            <person name="Lind A.E."/>
            <person name="van Eijk R."/>
            <person name="Schleper C."/>
            <person name="Guy L."/>
            <person name="Ettema T.J."/>
        </authorList>
    </citation>
    <scope>NUCLEOTIDE SEQUENCE</scope>
</reference>
<comment type="caution">
    <text evidence="2">The sequence shown here is derived from an EMBL/GenBank/DDBJ whole genome shotgun (WGS) entry which is preliminary data.</text>
</comment>